<feature type="transmembrane region" description="Helical" evidence="2">
    <location>
        <begin position="103"/>
        <end position="121"/>
    </location>
</feature>
<keyword evidence="5" id="KW-1185">Reference proteome</keyword>
<feature type="transmembrane region" description="Helical" evidence="2">
    <location>
        <begin position="275"/>
        <end position="295"/>
    </location>
</feature>
<organism evidence="4 5">
    <name type="scientific">Nocardiopsis lambiniae</name>
    <dbReference type="NCBI Taxonomy" id="3075539"/>
    <lineage>
        <taxon>Bacteria</taxon>
        <taxon>Bacillati</taxon>
        <taxon>Actinomycetota</taxon>
        <taxon>Actinomycetes</taxon>
        <taxon>Streptosporangiales</taxon>
        <taxon>Nocardiopsidaceae</taxon>
        <taxon>Nocardiopsis</taxon>
    </lineage>
</organism>
<feature type="transmembrane region" description="Helical" evidence="2">
    <location>
        <begin position="247"/>
        <end position="269"/>
    </location>
</feature>
<feature type="transmembrane region" description="Helical" evidence="2">
    <location>
        <begin position="47"/>
        <end position="64"/>
    </location>
</feature>
<evidence type="ECO:0000256" key="1">
    <source>
        <dbReference type="ARBA" id="ARBA00007362"/>
    </source>
</evidence>
<evidence type="ECO:0000313" key="5">
    <source>
        <dbReference type="Proteomes" id="UP001183390"/>
    </source>
</evidence>
<evidence type="ECO:0000259" key="3">
    <source>
        <dbReference type="Pfam" id="PF00892"/>
    </source>
</evidence>
<keyword evidence="2" id="KW-0472">Membrane</keyword>
<evidence type="ECO:0000313" key="4">
    <source>
        <dbReference type="EMBL" id="MDT0332060.1"/>
    </source>
</evidence>
<gene>
    <name evidence="4" type="ORF">RM479_26930</name>
</gene>
<feature type="domain" description="EamA" evidence="3">
    <location>
        <begin position="156"/>
        <end position="290"/>
    </location>
</feature>
<feature type="transmembrane region" description="Helical" evidence="2">
    <location>
        <begin position="218"/>
        <end position="240"/>
    </location>
</feature>
<keyword evidence="2" id="KW-1133">Transmembrane helix</keyword>
<dbReference type="RefSeq" id="WP_311514495.1">
    <property type="nucleotide sequence ID" value="NZ_JAVREP010000034.1"/>
</dbReference>
<feature type="transmembrane region" description="Helical" evidence="2">
    <location>
        <begin position="187"/>
        <end position="206"/>
    </location>
</feature>
<sequence>MQKTSPLETRTSTLWGLWPALGGMALMGSSVAVIGATADLPAFVVQAARYAVAAIAIIVLARLLGRHLPLPRGRDVLWVVAGALSGLVGFNLVLIVGTAHAEPAVLAAAVACIPIVLSVAGPLTRGRRPSGRVVTGALVVSAGAVAVTGWGQADALGILLALSLIVLEAGFTLFGAPALARMGAWGYTAATTVTAAVIFGVLSLWAGPTAWGVLSDPAALGAVVYLGAIATALSFVLWFTGVNRVGAGAASLAAGVAAPTAALVATALGAPMPSVGTWIGMAVIGVGLVIGFAPAPTEVPSPHRDDHRGR</sequence>
<comment type="caution">
    <text evidence="4">The sequence shown here is derived from an EMBL/GenBank/DDBJ whole genome shotgun (WGS) entry which is preliminary data.</text>
</comment>
<reference evidence="5" key="1">
    <citation type="submission" date="2023-07" db="EMBL/GenBank/DDBJ databases">
        <title>30 novel species of actinomycetes from the DSMZ collection.</title>
        <authorList>
            <person name="Nouioui I."/>
        </authorList>
    </citation>
    <scope>NUCLEOTIDE SEQUENCE [LARGE SCALE GENOMIC DNA]</scope>
    <source>
        <strain evidence="5">DSM 44743</strain>
    </source>
</reference>
<keyword evidence="2" id="KW-0812">Transmembrane</keyword>
<dbReference type="Proteomes" id="UP001183390">
    <property type="component" value="Unassembled WGS sequence"/>
</dbReference>
<dbReference type="Pfam" id="PF00892">
    <property type="entry name" value="EamA"/>
    <property type="match status" value="1"/>
</dbReference>
<protein>
    <submittedName>
        <fullName evidence="4">DMT family transporter</fullName>
    </submittedName>
</protein>
<feature type="transmembrane region" description="Helical" evidence="2">
    <location>
        <begin position="76"/>
        <end position="97"/>
    </location>
</feature>
<accession>A0ABU2MJ19</accession>
<dbReference type="InterPro" id="IPR000620">
    <property type="entry name" value="EamA_dom"/>
</dbReference>
<feature type="transmembrane region" description="Helical" evidence="2">
    <location>
        <begin position="133"/>
        <end position="151"/>
    </location>
</feature>
<proteinExistence type="inferred from homology"/>
<name>A0ABU2MJ19_9ACTN</name>
<evidence type="ECO:0000256" key="2">
    <source>
        <dbReference type="SAM" id="Phobius"/>
    </source>
</evidence>
<dbReference type="SUPFAM" id="SSF103481">
    <property type="entry name" value="Multidrug resistance efflux transporter EmrE"/>
    <property type="match status" value="2"/>
</dbReference>
<comment type="similarity">
    <text evidence="1">Belongs to the EamA transporter family.</text>
</comment>
<dbReference type="InterPro" id="IPR037185">
    <property type="entry name" value="EmrE-like"/>
</dbReference>
<feature type="transmembrane region" description="Helical" evidence="2">
    <location>
        <begin position="12"/>
        <end position="35"/>
    </location>
</feature>
<dbReference type="EMBL" id="JAVREP010000034">
    <property type="protein sequence ID" value="MDT0332060.1"/>
    <property type="molecule type" value="Genomic_DNA"/>
</dbReference>
<feature type="transmembrane region" description="Helical" evidence="2">
    <location>
        <begin position="157"/>
        <end position="180"/>
    </location>
</feature>